<evidence type="ECO:0000313" key="2">
    <source>
        <dbReference type="EMBL" id="MBI3016309.1"/>
    </source>
</evidence>
<organism evidence="2 3">
    <name type="scientific">Tectimicrobiota bacterium</name>
    <dbReference type="NCBI Taxonomy" id="2528274"/>
    <lineage>
        <taxon>Bacteria</taxon>
        <taxon>Pseudomonadati</taxon>
        <taxon>Nitrospinota/Tectimicrobiota group</taxon>
        <taxon>Candidatus Tectimicrobiota</taxon>
    </lineage>
</organism>
<feature type="domain" description="Glycoside hydrolase family 13 N-terminal" evidence="1">
    <location>
        <begin position="38"/>
        <end position="78"/>
    </location>
</feature>
<protein>
    <submittedName>
        <fullName evidence="2">1,4-alpha-glucan branching enzyme</fullName>
    </submittedName>
</protein>
<proteinExistence type="predicted"/>
<sequence>MAKKTHTRTRNTAPGVSRFTDHDVYLFKEGSHFQLYEKLGSHLMNAGGTAGTFFAVWAPNAERVSVIGDFNGWDPVSNP</sequence>
<dbReference type="GO" id="GO:0004553">
    <property type="term" value="F:hydrolase activity, hydrolyzing O-glycosyl compounds"/>
    <property type="evidence" value="ECO:0007669"/>
    <property type="project" value="InterPro"/>
</dbReference>
<feature type="non-terminal residue" evidence="2">
    <location>
        <position position="79"/>
    </location>
</feature>
<reference evidence="2" key="1">
    <citation type="submission" date="2020-07" db="EMBL/GenBank/DDBJ databases">
        <title>Huge and variable diversity of episymbiotic CPR bacteria and DPANN archaea in groundwater ecosystems.</title>
        <authorList>
            <person name="He C.Y."/>
            <person name="Keren R."/>
            <person name="Whittaker M."/>
            <person name="Farag I.F."/>
            <person name="Doudna J."/>
            <person name="Cate J.H.D."/>
            <person name="Banfield J.F."/>
        </authorList>
    </citation>
    <scope>NUCLEOTIDE SEQUENCE</scope>
    <source>
        <strain evidence="2">NC_groundwater_717_Ag_S-0.2um_59_8</strain>
    </source>
</reference>
<dbReference type="SUPFAM" id="SSF81296">
    <property type="entry name" value="E set domains"/>
    <property type="match status" value="1"/>
</dbReference>
<dbReference type="AlphaFoldDB" id="A0A932GSP5"/>
<dbReference type="InterPro" id="IPR014756">
    <property type="entry name" value="Ig_E-set"/>
</dbReference>
<dbReference type="InterPro" id="IPR013783">
    <property type="entry name" value="Ig-like_fold"/>
</dbReference>
<name>A0A932GSP5_UNCTE</name>
<accession>A0A932GSP5</accession>
<evidence type="ECO:0000313" key="3">
    <source>
        <dbReference type="Proteomes" id="UP000741360"/>
    </source>
</evidence>
<dbReference type="Gene3D" id="2.60.40.10">
    <property type="entry name" value="Immunoglobulins"/>
    <property type="match status" value="1"/>
</dbReference>
<comment type="caution">
    <text evidence="2">The sequence shown here is derived from an EMBL/GenBank/DDBJ whole genome shotgun (WGS) entry which is preliminary data.</text>
</comment>
<dbReference type="InterPro" id="IPR004193">
    <property type="entry name" value="Glyco_hydro_13_N"/>
</dbReference>
<gene>
    <name evidence="2" type="ORF">HYY65_14880</name>
</gene>
<evidence type="ECO:0000259" key="1">
    <source>
        <dbReference type="Pfam" id="PF02922"/>
    </source>
</evidence>
<dbReference type="Proteomes" id="UP000741360">
    <property type="component" value="Unassembled WGS sequence"/>
</dbReference>
<dbReference type="EMBL" id="JACPSX010000287">
    <property type="protein sequence ID" value="MBI3016309.1"/>
    <property type="molecule type" value="Genomic_DNA"/>
</dbReference>
<dbReference type="InterPro" id="IPR044143">
    <property type="entry name" value="GlgB_N_E_set_prok"/>
</dbReference>
<dbReference type="CDD" id="cd02855">
    <property type="entry name" value="E_set_GBE_prok_N"/>
    <property type="match status" value="1"/>
</dbReference>
<dbReference type="Pfam" id="PF02922">
    <property type="entry name" value="CBM_48"/>
    <property type="match status" value="1"/>
</dbReference>
<dbReference type="GO" id="GO:0005975">
    <property type="term" value="P:carbohydrate metabolic process"/>
    <property type="evidence" value="ECO:0007669"/>
    <property type="project" value="InterPro"/>
</dbReference>